<name>A0A0A8ZSL4_ARUDO</name>
<proteinExistence type="predicted"/>
<evidence type="ECO:0000313" key="1">
    <source>
        <dbReference type="EMBL" id="JAD41786.1"/>
    </source>
</evidence>
<dbReference type="AlphaFoldDB" id="A0A0A8ZSL4"/>
<accession>A0A0A8ZSL4</accession>
<reference evidence="1" key="2">
    <citation type="journal article" date="2015" name="Data Brief">
        <title>Shoot transcriptome of the giant reed, Arundo donax.</title>
        <authorList>
            <person name="Barrero R.A."/>
            <person name="Guerrero F.D."/>
            <person name="Moolhuijzen P."/>
            <person name="Goolsby J.A."/>
            <person name="Tidwell J."/>
            <person name="Bellgard S.E."/>
            <person name="Bellgard M.I."/>
        </authorList>
    </citation>
    <scope>NUCLEOTIDE SEQUENCE</scope>
    <source>
        <tissue evidence="1">Shoot tissue taken approximately 20 cm above the soil surface</tissue>
    </source>
</reference>
<organism evidence="1">
    <name type="scientific">Arundo donax</name>
    <name type="common">Giant reed</name>
    <name type="synonym">Donax arundinaceus</name>
    <dbReference type="NCBI Taxonomy" id="35708"/>
    <lineage>
        <taxon>Eukaryota</taxon>
        <taxon>Viridiplantae</taxon>
        <taxon>Streptophyta</taxon>
        <taxon>Embryophyta</taxon>
        <taxon>Tracheophyta</taxon>
        <taxon>Spermatophyta</taxon>
        <taxon>Magnoliopsida</taxon>
        <taxon>Liliopsida</taxon>
        <taxon>Poales</taxon>
        <taxon>Poaceae</taxon>
        <taxon>PACMAD clade</taxon>
        <taxon>Arundinoideae</taxon>
        <taxon>Arundineae</taxon>
        <taxon>Arundo</taxon>
    </lineage>
</organism>
<sequence length="37" mass="4560">MYQLQTWSQLHELQHTEDFLLYILALIKYLTWSHPAK</sequence>
<reference evidence="1" key="1">
    <citation type="submission" date="2014-09" db="EMBL/GenBank/DDBJ databases">
        <authorList>
            <person name="Magalhaes I.L.F."/>
            <person name="Oliveira U."/>
            <person name="Santos F.R."/>
            <person name="Vidigal T.H.D.A."/>
            <person name="Brescovit A.D."/>
            <person name="Santos A.J."/>
        </authorList>
    </citation>
    <scope>NUCLEOTIDE SEQUENCE</scope>
    <source>
        <tissue evidence="1">Shoot tissue taken approximately 20 cm above the soil surface</tissue>
    </source>
</reference>
<protein>
    <submittedName>
        <fullName evidence="1">Uncharacterized protein</fullName>
    </submittedName>
</protein>
<dbReference type="EMBL" id="GBRH01256109">
    <property type="protein sequence ID" value="JAD41786.1"/>
    <property type="molecule type" value="Transcribed_RNA"/>
</dbReference>